<comment type="subcellular location">
    <subcellularLocation>
        <location evidence="1">Endoplasmic reticulum</location>
    </subcellularLocation>
</comment>
<dbReference type="CDD" id="cd05356">
    <property type="entry name" value="17beta-HSD1_like_SDR_c"/>
    <property type="match status" value="1"/>
</dbReference>
<dbReference type="InterPro" id="IPR012334">
    <property type="entry name" value="Pectin_lyas_fold"/>
</dbReference>
<organism evidence="6">
    <name type="scientific">Oppiella nova</name>
    <dbReference type="NCBI Taxonomy" id="334625"/>
    <lineage>
        <taxon>Eukaryota</taxon>
        <taxon>Metazoa</taxon>
        <taxon>Ecdysozoa</taxon>
        <taxon>Arthropoda</taxon>
        <taxon>Chelicerata</taxon>
        <taxon>Arachnida</taxon>
        <taxon>Acari</taxon>
        <taxon>Acariformes</taxon>
        <taxon>Sarcoptiformes</taxon>
        <taxon>Oribatida</taxon>
        <taxon>Brachypylina</taxon>
        <taxon>Oppioidea</taxon>
        <taxon>Oppiidae</taxon>
        <taxon>Oppiella</taxon>
    </lineage>
</organism>
<dbReference type="PROSITE" id="PS00061">
    <property type="entry name" value="ADH_SHORT"/>
    <property type="match status" value="1"/>
</dbReference>
<evidence type="ECO:0000256" key="5">
    <source>
        <dbReference type="SAM" id="Phobius"/>
    </source>
</evidence>
<comment type="similarity">
    <text evidence="2">Belongs to the short-chain dehydrogenases/reductases (SDR) family.</text>
</comment>
<name>A0A7R9M4T2_9ACAR</name>
<dbReference type="InterPro" id="IPR011050">
    <property type="entry name" value="Pectin_lyase_fold/virulence"/>
</dbReference>
<dbReference type="EMBL" id="OC920344">
    <property type="protein sequence ID" value="CAD7652419.1"/>
    <property type="molecule type" value="Genomic_DNA"/>
</dbReference>
<evidence type="ECO:0000256" key="2">
    <source>
        <dbReference type="ARBA" id="ARBA00006484"/>
    </source>
</evidence>
<dbReference type="Gene3D" id="2.160.20.10">
    <property type="entry name" value="Single-stranded right-handed beta-helix, Pectin lyase-like"/>
    <property type="match status" value="1"/>
</dbReference>
<keyword evidence="5" id="KW-1133">Transmembrane helix</keyword>
<evidence type="ECO:0000256" key="1">
    <source>
        <dbReference type="ARBA" id="ARBA00004240"/>
    </source>
</evidence>
<evidence type="ECO:0000313" key="7">
    <source>
        <dbReference type="Proteomes" id="UP000728032"/>
    </source>
</evidence>
<dbReference type="GO" id="GO:0016491">
    <property type="term" value="F:oxidoreductase activity"/>
    <property type="evidence" value="ECO:0007669"/>
    <property type="project" value="UniProtKB-KW"/>
</dbReference>
<dbReference type="PANTHER" id="PTHR43899:SF13">
    <property type="entry name" value="RH59310P"/>
    <property type="match status" value="1"/>
</dbReference>
<dbReference type="SMART" id="SM00710">
    <property type="entry name" value="PbH1"/>
    <property type="match status" value="4"/>
</dbReference>
<dbReference type="Pfam" id="PF00106">
    <property type="entry name" value="adh_short"/>
    <property type="match status" value="1"/>
</dbReference>
<dbReference type="OrthoDB" id="6495190at2759"/>
<evidence type="ECO:0008006" key="8">
    <source>
        <dbReference type="Google" id="ProtNLM"/>
    </source>
</evidence>
<dbReference type="InterPro" id="IPR020904">
    <property type="entry name" value="Sc_DH/Rdtase_CS"/>
</dbReference>
<protein>
    <recommendedName>
        <fullName evidence="8">Very-long-chain 3-oxoacyl-CoA reductase</fullName>
    </recommendedName>
</protein>
<keyword evidence="7" id="KW-1185">Reference proteome</keyword>
<feature type="transmembrane region" description="Helical" evidence="5">
    <location>
        <begin position="12"/>
        <end position="38"/>
    </location>
</feature>
<sequence length="627" mass="70070">METLISEKYLRLLCELIGIGSIISTILFIIARLIIYLWLKYKASQFKWCGGPHTWAVITGCTEGIGLAYANQLAAKGYNLLLISRNHEKLQKVKRDIQDQVRAARKVRTLAIDFNDISQETYDTIESELNGLDEIHVLVNNVGTNYPHERPEYMTKLPNLNHVIMSLINVNIVSCTRLTALVLPRMERRGRGVIINLSSFSALYPVPLLSLYSATKVYVDYMSRALQEEYRSSGIIIQSVMPFYVSTRMTYHMEPRFYAPTPHIFVKQALRTVGQEDRTGGFFVHRVWSLFYFWVGVFSRFIGIDVHIKMTYHRLKRIRTRILEKVEEDVGNGSAVPLNGSTVIDTHTDNIVCKTIKVSTDKELVSALSDVSAGDTIELANGKYHNKFTAKTNGTAEKPITLTGSRKAVLSGDSYGFWLQANYWVLKGFTVSDSLKGIMLDGANHNILEDLEVHHIKDEGIHFRTHSSDNILRKSYIHTTGTARPGFGEGVYMGSAVGHWVDNKPDKSDRNQVLNNKIGPNVGAESIDIKEGSCCGIIKNNVFDGTGMSGEHFADSWIDVKGENYTIEDNEGNHSVLDGIQIHQQAAAGIGGCANRIIHDKCAGLPPKGKCVNDLSKSCTKHNIIEE</sequence>
<keyword evidence="3" id="KW-0521">NADP</keyword>
<dbReference type="InterPro" id="IPR002347">
    <property type="entry name" value="SDR_fam"/>
</dbReference>
<dbReference type="SUPFAM" id="SSF51126">
    <property type="entry name" value="Pectin lyase-like"/>
    <property type="match status" value="1"/>
</dbReference>
<dbReference type="InterPro" id="IPR006626">
    <property type="entry name" value="PbH1"/>
</dbReference>
<dbReference type="Gene3D" id="3.40.50.720">
    <property type="entry name" value="NAD(P)-binding Rossmann-like Domain"/>
    <property type="match status" value="1"/>
</dbReference>
<evidence type="ECO:0000256" key="4">
    <source>
        <dbReference type="ARBA" id="ARBA00023002"/>
    </source>
</evidence>
<keyword evidence="5" id="KW-0812">Transmembrane</keyword>
<dbReference type="PRINTS" id="PR00080">
    <property type="entry name" value="SDRFAMILY"/>
</dbReference>
<dbReference type="PANTHER" id="PTHR43899">
    <property type="entry name" value="RH59310P"/>
    <property type="match status" value="1"/>
</dbReference>
<dbReference type="GO" id="GO:0005783">
    <property type="term" value="C:endoplasmic reticulum"/>
    <property type="evidence" value="ECO:0007669"/>
    <property type="project" value="UniProtKB-SubCell"/>
</dbReference>
<evidence type="ECO:0000313" key="6">
    <source>
        <dbReference type="EMBL" id="CAD7652419.1"/>
    </source>
</evidence>
<dbReference type="SUPFAM" id="SSF51735">
    <property type="entry name" value="NAD(P)-binding Rossmann-fold domains"/>
    <property type="match status" value="1"/>
</dbReference>
<dbReference type="FunFam" id="3.40.50.720:FF:000137">
    <property type="entry name" value="Hydroxysteroid (17-beta) dehydrogenase 3"/>
    <property type="match status" value="1"/>
</dbReference>
<dbReference type="InterPro" id="IPR036291">
    <property type="entry name" value="NAD(P)-bd_dom_sf"/>
</dbReference>
<proteinExistence type="inferred from homology"/>
<dbReference type="Pfam" id="PF14592">
    <property type="entry name" value="Chondroitinas_B"/>
    <property type="match status" value="1"/>
</dbReference>
<feature type="transmembrane region" description="Helical" evidence="5">
    <location>
        <begin position="291"/>
        <end position="312"/>
    </location>
</feature>
<dbReference type="PRINTS" id="PR00081">
    <property type="entry name" value="GDHRDH"/>
</dbReference>
<reference evidence="6" key="1">
    <citation type="submission" date="2020-11" db="EMBL/GenBank/DDBJ databases">
        <authorList>
            <person name="Tran Van P."/>
        </authorList>
    </citation>
    <scope>NUCLEOTIDE SEQUENCE</scope>
</reference>
<dbReference type="Proteomes" id="UP000728032">
    <property type="component" value="Unassembled WGS sequence"/>
</dbReference>
<evidence type="ECO:0000256" key="3">
    <source>
        <dbReference type="ARBA" id="ARBA00022857"/>
    </source>
</evidence>
<accession>A0A7R9M4T2</accession>
<dbReference type="InterPro" id="IPR039513">
    <property type="entry name" value="PL-6"/>
</dbReference>
<keyword evidence="4" id="KW-0560">Oxidoreductase</keyword>
<gene>
    <name evidence="6" type="ORF">ONB1V03_LOCUS9080</name>
</gene>
<dbReference type="AlphaFoldDB" id="A0A7R9M4T2"/>
<dbReference type="EMBL" id="CAJPVJ010005519">
    <property type="protein sequence ID" value="CAG2169606.1"/>
    <property type="molecule type" value="Genomic_DNA"/>
</dbReference>
<dbReference type="InterPro" id="IPR051019">
    <property type="entry name" value="VLCFA-Steroid_DH"/>
</dbReference>
<keyword evidence="5" id="KW-0472">Membrane</keyword>
<feature type="transmembrane region" description="Helical" evidence="5">
    <location>
        <begin position="195"/>
        <end position="214"/>
    </location>
</feature>